<dbReference type="EMBL" id="MCOG01000029">
    <property type="protein sequence ID" value="ORY74494.1"/>
    <property type="molecule type" value="Genomic_DNA"/>
</dbReference>
<protein>
    <submittedName>
        <fullName evidence="2">Uncharacterized protein</fullName>
    </submittedName>
</protein>
<sequence>MKFFNLFVLLFITIIINNVSAKKDEIAFPSAINVDEDGGYELMVTRPEYSYDKSDGSINAVNFDIPLKNCKYNFNDMKVTCDLKDKKKYQFIVDVKVKGKNECTINKNTTFKSVDLYGTDFEDPKKLVKTNFIASYDRKDNKIVDFSIEAKQFVFVTNKKCKLTTSIKRAVIRQNK</sequence>
<proteinExistence type="predicted"/>
<evidence type="ECO:0000313" key="2">
    <source>
        <dbReference type="EMBL" id="ORY74494.1"/>
    </source>
</evidence>
<reference evidence="2 4" key="1">
    <citation type="submission" date="2016-08" db="EMBL/GenBank/DDBJ databases">
        <title>A Parts List for Fungal Cellulosomes Revealed by Comparative Genomics.</title>
        <authorList>
            <consortium name="DOE Joint Genome Institute"/>
            <person name="Haitjema C.H."/>
            <person name="Gilmore S.P."/>
            <person name="Henske J.K."/>
            <person name="Solomon K.V."/>
            <person name="De Groot R."/>
            <person name="Kuo A."/>
            <person name="Mondo S.J."/>
            <person name="Salamov A.A."/>
            <person name="Labutti K."/>
            <person name="Zhao Z."/>
            <person name="Chiniquy J."/>
            <person name="Barry K."/>
            <person name="Brewer H.M."/>
            <person name="Purvine S.O."/>
            <person name="Wright A.T."/>
            <person name="Boxma B."/>
            <person name="Van Alen T."/>
            <person name="Hackstein J.H."/>
            <person name="Baker S.E."/>
            <person name="Grigoriev I.V."/>
            <person name="O'Malley M.A."/>
        </authorList>
    </citation>
    <scope>NUCLEOTIDE SEQUENCE [LARGE SCALE GENOMIC DNA]</scope>
    <source>
        <strain evidence="2 4">G1</strain>
    </source>
</reference>
<evidence type="ECO:0000256" key="1">
    <source>
        <dbReference type="SAM" id="SignalP"/>
    </source>
</evidence>
<feature type="signal peptide" evidence="1">
    <location>
        <begin position="1"/>
        <end position="21"/>
    </location>
</feature>
<organism evidence="2 4">
    <name type="scientific">Neocallimastix californiae</name>
    <dbReference type="NCBI Taxonomy" id="1754190"/>
    <lineage>
        <taxon>Eukaryota</taxon>
        <taxon>Fungi</taxon>
        <taxon>Fungi incertae sedis</taxon>
        <taxon>Chytridiomycota</taxon>
        <taxon>Chytridiomycota incertae sedis</taxon>
        <taxon>Neocallimastigomycetes</taxon>
        <taxon>Neocallimastigales</taxon>
        <taxon>Neocallimastigaceae</taxon>
        <taxon>Neocallimastix</taxon>
    </lineage>
</organism>
<dbReference type="Proteomes" id="UP000193920">
    <property type="component" value="Unassembled WGS sequence"/>
</dbReference>
<dbReference type="AlphaFoldDB" id="A0A1Y2ET71"/>
<feature type="chain" id="PRO_5011083945" evidence="1">
    <location>
        <begin position="22"/>
        <end position="176"/>
    </location>
</feature>
<accession>A0A1Y2ET71</accession>
<evidence type="ECO:0000313" key="3">
    <source>
        <dbReference type="EMBL" id="ORY74495.1"/>
    </source>
</evidence>
<name>A0A1Y2ET71_9FUNG</name>
<comment type="caution">
    <text evidence="2">The sequence shown here is derived from an EMBL/GenBank/DDBJ whole genome shotgun (WGS) entry which is preliminary data.</text>
</comment>
<keyword evidence="4" id="KW-1185">Reference proteome</keyword>
<evidence type="ECO:0000313" key="4">
    <source>
        <dbReference type="Proteomes" id="UP000193920"/>
    </source>
</evidence>
<keyword evidence="1" id="KW-0732">Signal</keyword>
<dbReference type="EMBL" id="MCOG01000029">
    <property type="protein sequence ID" value="ORY74495.1"/>
    <property type="molecule type" value="Genomic_DNA"/>
</dbReference>
<gene>
    <name evidence="2" type="ORF">LY90DRAFT_502646</name>
    <name evidence="3" type="ORF">LY90DRAFT_502647</name>
</gene>